<feature type="compositionally biased region" description="Basic and acidic residues" evidence="1">
    <location>
        <begin position="346"/>
        <end position="359"/>
    </location>
</feature>
<feature type="region of interest" description="Disordered" evidence="1">
    <location>
        <begin position="319"/>
        <end position="359"/>
    </location>
</feature>
<dbReference type="Proteomes" id="UP000050741">
    <property type="component" value="Unassembled WGS sequence"/>
</dbReference>
<evidence type="ECO:0000313" key="2">
    <source>
        <dbReference type="Proteomes" id="UP000050741"/>
    </source>
</evidence>
<reference evidence="3" key="3">
    <citation type="submission" date="2016-06" db="UniProtKB">
        <authorList>
            <consortium name="WormBaseParasite"/>
        </authorList>
    </citation>
    <scope>IDENTIFICATION</scope>
</reference>
<protein>
    <submittedName>
        <fullName evidence="3">LigA</fullName>
    </submittedName>
</protein>
<accession>A0A183BUV4</accession>
<name>A0A183BUV4_GLOPA</name>
<evidence type="ECO:0000256" key="1">
    <source>
        <dbReference type="SAM" id="MobiDB-lite"/>
    </source>
</evidence>
<sequence length="359" mass="39553">MIVDQRRQAMARRLGEADIARDHRVEYDPAEHGADIVRHLIGQAIAAIIHGEHHAEDRQAGIEATADALDRAEQLAEPFEREELALERHEQRVRGNHGVDRQQPERRRAIDQDHVPALRIVAGDRRIEAVGARIELDQLDLRARQILRRRHDVEPGDLGGRGDIDEIDIGDEQIIARMLALGPGDAEAGRGIALRIEIDQQDALAGRGERGADIDRRGGLTHPALLIGDSDADHLGRTFRATTIPDSGDVMLVRCGFEQIGKRGDGAGRDDRRLLLRLIAFDFAVDDDGAPGDAELLGRIAQELDPADARLDHHHRAIDQQRHDQPGHAGTGADIDPRALPGFGCQRDKLGGIDEMTRP</sequence>
<reference evidence="2" key="1">
    <citation type="submission" date="2013-12" db="EMBL/GenBank/DDBJ databases">
        <authorList>
            <person name="Aslett M."/>
        </authorList>
    </citation>
    <scope>NUCLEOTIDE SEQUENCE [LARGE SCALE GENOMIC DNA]</scope>
    <source>
        <strain evidence="2">Lindley</strain>
    </source>
</reference>
<proteinExistence type="predicted"/>
<organism evidence="2 3">
    <name type="scientific">Globodera pallida</name>
    <name type="common">Potato cyst nematode worm</name>
    <name type="synonym">Heterodera pallida</name>
    <dbReference type="NCBI Taxonomy" id="36090"/>
    <lineage>
        <taxon>Eukaryota</taxon>
        <taxon>Metazoa</taxon>
        <taxon>Ecdysozoa</taxon>
        <taxon>Nematoda</taxon>
        <taxon>Chromadorea</taxon>
        <taxon>Rhabditida</taxon>
        <taxon>Tylenchina</taxon>
        <taxon>Tylenchomorpha</taxon>
        <taxon>Tylenchoidea</taxon>
        <taxon>Heteroderidae</taxon>
        <taxon>Heteroderinae</taxon>
        <taxon>Globodera</taxon>
    </lineage>
</organism>
<keyword evidence="2" id="KW-1185">Reference proteome</keyword>
<dbReference type="AlphaFoldDB" id="A0A183BUV4"/>
<dbReference type="AntiFam" id="ANF00187">
    <property type="entry name" value="Shadow ORF (opposite parA)"/>
</dbReference>
<evidence type="ECO:0000313" key="3">
    <source>
        <dbReference type="WBParaSite" id="GPLIN_000439000"/>
    </source>
</evidence>
<dbReference type="WBParaSite" id="GPLIN_000439000">
    <property type="protein sequence ID" value="GPLIN_000439000"/>
    <property type="gene ID" value="GPLIN_000439000"/>
</dbReference>
<reference evidence="2" key="2">
    <citation type="submission" date="2014-05" db="EMBL/GenBank/DDBJ databases">
        <title>The genome and life-stage specific transcriptomes of Globodera pallida elucidate key aspects of plant parasitism by a cyst nematode.</title>
        <authorList>
            <person name="Cotton J.A."/>
            <person name="Lilley C.J."/>
            <person name="Jones L.M."/>
            <person name="Kikuchi T."/>
            <person name="Reid A.J."/>
            <person name="Thorpe P."/>
            <person name="Tsai I.J."/>
            <person name="Beasley H."/>
            <person name="Blok V."/>
            <person name="Cock P.J.A."/>
            <person name="Van den Akker S.E."/>
            <person name="Holroyd N."/>
            <person name="Hunt M."/>
            <person name="Mantelin S."/>
            <person name="Naghra H."/>
            <person name="Pain A."/>
            <person name="Palomares-Rius J.E."/>
            <person name="Zarowiecki M."/>
            <person name="Berriman M."/>
            <person name="Jones J.T."/>
            <person name="Urwin P.E."/>
        </authorList>
    </citation>
    <scope>NUCLEOTIDE SEQUENCE [LARGE SCALE GENOMIC DNA]</scope>
    <source>
        <strain evidence="2">Lindley</strain>
    </source>
</reference>